<comment type="caution">
    <text evidence="12">The sequence shown here is derived from an EMBL/GenBank/DDBJ whole genome shotgun (WGS) entry which is preliminary data.</text>
</comment>
<keyword evidence="6" id="KW-0479">Metal-binding</keyword>
<dbReference type="EMBL" id="JAIHOM010000037">
    <property type="protein sequence ID" value="MCW6036480.1"/>
    <property type="molecule type" value="Genomic_DNA"/>
</dbReference>
<evidence type="ECO:0000256" key="10">
    <source>
        <dbReference type="ARBA" id="ARBA00048138"/>
    </source>
</evidence>
<keyword evidence="7" id="KW-0378">Hydrolase</keyword>
<keyword evidence="8" id="KW-0460">Magnesium</keyword>
<dbReference type="PANTHER" id="PTHR43344">
    <property type="entry name" value="PHOSPHOSERINE PHOSPHATASE"/>
    <property type="match status" value="1"/>
</dbReference>
<dbReference type="EC" id="3.1.3.3" evidence="4"/>
<dbReference type="Proteomes" id="UP001526426">
    <property type="component" value="Unassembled WGS sequence"/>
</dbReference>
<comment type="pathway">
    <text evidence="2">Amino-acid biosynthesis; L-serine biosynthesis; L-serine from 3-phospho-D-glycerate: step 3/3.</text>
</comment>
<dbReference type="InterPro" id="IPR036412">
    <property type="entry name" value="HAD-like_sf"/>
</dbReference>
<evidence type="ECO:0000256" key="4">
    <source>
        <dbReference type="ARBA" id="ARBA00012640"/>
    </source>
</evidence>
<proteinExistence type="inferred from homology"/>
<evidence type="ECO:0000256" key="8">
    <source>
        <dbReference type="ARBA" id="ARBA00022842"/>
    </source>
</evidence>
<keyword evidence="9" id="KW-0718">Serine biosynthesis</keyword>
<protein>
    <recommendedName>
        <fullName evidence="4">phosphoserine phosphatase</fullName>
        <ecNumber evidence="4">3.1.3.3</ecNumber>
    </recommendedName>
</protein>
<comment type="similarity">
    <text evidence="3">Belongs to the HAD-like hydrolase superfamily. SerB family.</text>
</comment>
<comment type="catalytic activity">
    <reaction evidence="10">
        <text>O-phospho-L-serine + H2O = L-serine + phosphate</text>
        <dbReference type="Rhea" id="RHEA:21208"/>
        <dbReference type="ChEBI" id="CHEBI:15377"/>
        <dbReference type="ChEBI" id="CHEBI:33384"/>
        <dbReference type="ChEBI" id="CHEBI:43474"/>
        <dbReference type="ChEBI" id="CHEBI:57524"/>
        <dbReference type="EC" id="3.1.3.3"/>
    </reaction>
</comment>
<dbReference type="SUPFAM" id="SSF56784">
    <property type="entry name" value="HAD-like"/>
    <property type="match status" value="1"/>
</dbReference>
<organism evidence="12 13">
    <name type="scientific">Spirulina subsalsa FACHB-351</name>
    <dbReference type="NCBI Taxonomy" id="234711"/>
    <lineage>
        <taxon>Bacteria</taxon>
        <taxon>Bacillati</taxon>
        <taxon>Cyanobacteriota</taxon>
        <taxon>Cyanophyceae</taxon>
        <taxon>Spirulinales</taxon>
        <taxon>Spirulinaceae</taxon>
        <taxon>Spirulina</taxon>
    </lineage>
</organism>
<comment type="catalytic activity">
    <reaction evidence="11">
        <text>O-phospho-D-serine + H2O = D-serine + phosphate</text>
        <dbReference type="Rhea" id="RHEA:24873"/>
        <dbReference type="ChEBI" id="CHEBI:15377"/>
        <dbReference type="ChEBI" id="CHEBI:35247"/>
        <dbReference type="ChEBI" id="CHEBI:43474"/>
        <dbReference type="ChEBI" id="CHEBI:58680"/>
        <dbReference type="EC" id="3.1.3.3"/>
    </reaction>
</comment>
<reference evidence="12 13" key="1">
    <citation type="submission" date="2021-08" db="EMBL/GenBank/DDBJ databases">
        <title>Draft genome sequence of Spirulina subsalsa with high tolerance to salinity and hype-accumulation of phycocyanin.</title>
        <authorList>
            <person name="Pei H."/>
            <person name="Jiang L."/>
        </authorList>
    </citation>
    <scope>NUCLEOTIDE SEQUENCE [LARGE SCALE GENOMIC DNA]</scope>
    <source>
        <strain evidence="12 13">FACHB-351</strain>
    </source>
</reference>
<dbReference type="NCBIfam" id="TIGR01488">
    <property type="entry name" value="HAD-SF-IB"/>
    <property type="match status" value="1"/>
</dbReference>
<dbReference type="Gene3D" id="3.40.50.1000">
    <property type="entry name" value="HAD superfamily/HAD-like"/>
    <property type="match status" value="1"/>
</dbReference>
<evidence type="ECO:0000256" key="11">
    <source>
        <dbReference type="ARBA" id="ARBA00048523"/>
    </source>
</evidence>
<gene>
    <name evidence="12" type="ORF">K4A83_09395</name>
</gene>
<dbReference type="PANTHER" id="PTHR43344:SF2">
    <property type="entry name" value="PHOSPHOSERINE PHOSPHATASE"/>
    <property type="match status" value="1"/>
</dbReference>
<comment type="cofactor">
    <cofactor evidence="1">
        <name>Mg(2+)</name>
        <dbReference type="ChEBI" id="CHEBI:18420"/>
    </cofactor>
</comment>
<dbReference type="Gene3D" id="3.90.1470.20">
    <property type="match status" value="1"/>
</dbReference>
<dbReference type="InterPro" id="IPR023214">
    <property type="entry name" value="HAD_sf"/>
</dbReference>
<evidence type="ECO:0000256" key="2">
    <source>
        <dbReference type="ARBA" id="ARBA00005135"/>
    </source>
</evidence>
<keyword evidence="5" id="KW-0028">Amino-acid biosynthesis</keyword>
<sequence>MSKEVEGGSTQRAVFCDFDGTITAVETFVGMLKEFAPKQSAIILPQMYARTLTLREGVRQLLESIPTTRYQAMLEYGDDKPLRPGLPELLQFLGTQGVPFHVVSGGLRGMVERVLSRTRVGEMPIIEGVASITALEVDAIPGQAFLTVPVQRFEAGSELVAKVKVMEEYGAGERVVIGDSLTDINMALQADLVFARDRLIDYLEQEQKPYIPWQDFLEVRDRLAERWGVS</sequence>
<accession>A0ABT3L4S5</accession>
<keyword evidence="13" id="KW-1185">Reference proteome</keyword>
<evidence type="ECO:0000256" key="6">
    <source>
        <dbReference type="ARBA" id="ARBA00022723"/>
    </source>
</evidence>
<dbReference type="InterPro" id="IPR050582">
    <property type="entry name" value="HAD-like_SerB"/>
</dbReference>
<evidence type="ECO:0000256" key="7">
    <source>
        <dbReference type="ARBA" id="ARBA00022801"/>
    </source>
</evidence>
<evidence type="ECO:0000256" key="1">
    <source>
        <dbReference type="ARBA" id="ARBA00001946"/>
    </source>
</evidence>
<evidence type="ECO:0000313" key="13">
    <source>
        <dbReference type="Proteomes" id="UP001526426"/>
    </source>
</evidence>
<dbReference type="RefSeq" id="WP_265264252.1">
    <property type="nucleotide sequence ID" value="NZ_JAIHOM010000037.1"/>
</dbReference>
<evidence type="ECO:0000256" key="3">
    <source>
        <dbReference type="ARBA" id="ARBA00009184"/>
    </source>
</evidence>
<evidence type="ECO:0000313" key="12">
    <source>
        <dbReference type="EMBL" id="MCW6036480.1"/>
    </source>
</evidence>
<name>A0ABT3L4S5_9CYAN</name>
<evidence type="ECO:0000256" key="5">
    <source>
        <dbReference type="ARBA" id="ARBA00022605"/>
    </source>
</evidence>
<evidence type="ECO:0000256" key="9">
    <source>
        <dbReference type="ARBA" id="ARBA00023299"/>
    </source>
</evidence>
<dbReference type="Pfam" id="PF12710">
    <property type="entry name" value="HAD"/>
    <property type="match status" value="1"/>
</dbReference>